<proteinExistence type="predicted"/>
<protein>
    <submittedName>
        <fullName evidence="4">Ground-like domain-containing protein</fullName>
    </submittedName>
</protein>
<accession>A0A915PN71</accession>
<evidence type="ECO:0000313" key="4">
    <source>
        <dbReference type="WBParaSite" id="sdigi.contig164.g5512.t1"/>
    </source>
</evidence>
<feature type="signal peptide" evidence="1">
    <location>
        <begin position="1"/>
        <end position="16"/>
    </location>
</feature>
<keyword evidence="1" id="KW-0732">Signal</keyword>
<keyword evidence="3" id="KW-1185">Reference proteome</keyword>
<name>A0A915PN71_9BILA</name>
<dbReference type="Pfam" id="PF04155">
    <property type="entry name" value="Ground-like"/>
    <property type="match status" value="1"/>
</dbReference>
<organism evidence="3 4">
    <name type="scientific">Setaria digitata</name>
    <dbReference type="NCBI Taxonomy" id="48799"/>
    <lineage>
        <taxon>Eukaryota</taxon>
        <taxon>Metazoa</taxon>
        <taxon>Ecdysozoa</taxon>
        <taxon>Nematoda</taxon>
        <taxon>Chromadorea</taxon>
        <taxon>Rhabditida</taxon>
        <taxon>Spirurina</taxon>
        <taxon>Spiruromorpha</taxon>
        <taxon>Filarioidea</taxon>
        <taxon>Setariidae</taxon>
        <taxon>Setaria</taxon>
    </lineage>
</organism>
<evidence type="ECO:0000259" key="2">
    <source>
        <dbReference type="Pfam" id="PF04155"/>
    </source>
</evidence>
<evidence type="ECO:0000256" key="1">
    <source>
        <dbReference type="SAM" id="SignalP"/>
    </source>
</evidence>
<evidence type="ECO:0000313" key="3">
    <source>
        <dbReference type="Proteomes" id="UP000887581"/>
    </source>
</evidence>
<reference evidence="4" key="1">
    <citation type="submission" date="2022-11" db="UniProtKB">
        <authorList>
            <consortium name="WormBaseParasite"/>
        </authorList>
    </citation>
    <scope>IDENTIFICATION</scope>
</reference>
<dbReference type="AlphaFoldDB" id="A0A915PN71"/>
<dbReference type="WBParaSite" id="sdigi.contig164.g5512.t1">
    <property type="protein sequence ID" value="sdigi.contig164.g5512.t1"/>
    <property type="gene ID" value="sdigi.contig164.g5512"/>
</dbReference>
<sequence length="167" mass="18066">MILLFLLLILIPEYPALFLGGGAGCNCPPNPPCPQQQSCLPCLQLPPPPPPAPLCLPSLPAVPLFPPQPCGCPCKRKKRSTPLATVATEYDSNGHASCNNNHIRKIILKNLSSDPKISKASIYSELKAKEQGDYVVLCSQSSLSITSDSTNYCMGRNTDHLCYVFQI</sequence>
<dbReference type="InterPro" id="IPR007284">
    <property type="entry name" value="Ground-like_dom"/>
</dbReference>
<feature type="chain" id="PRO_5037064587" evidence="1">
    <location>
        <begin position="17"/>
        <end position="167"/>
    </location>
</feature>
<dbReference type="Proteomes" id="UP000887581">
    <property type="component" value="Unplaced"/>
</dbReference>
<feature type="domain" description="Ground-like" evidence="2">
    <location>
        <begin position="97"/>
        <end position="165"/>
    </location>
</feature>